<evidence type="ECO:0000313" key="2">
    <source>
        <dbReference type="Proteomes" id="UP001321473"/>
    </source>
</evidence>
<accession>A0AAQ4DHX5</accession>
<gene>
    <name evidence="1" type="ORF">V5799_026668</name>
</gene>
<dbReference type="AlphaFoldDB" id="A0AAQ4DHX5"/>
<name>A0AAQ4DHX5_AMBAM</name>
<proteinExistence type="predicted"/>
<keyword evidence="2" id="KW-1185">Reference proteome</keyword>
<dbReference type="Proteomes" id="UP001321473">
    <property type="component" value="Unassembled WGS sequence"/>
</dbReference>
<reference evidence="1 2" key="1">
    <citation type="journal article" date="2023" name="Arcadia Sci">
        <title>De novo assembly of a long-read Amblyomma americanum tick genome.</title>
        <authorList>
            <person name="Chou S."/>
            <person name="Poskanzer K.E."/>
            <person name="Rollins M."/>
            <person name="Thuy-Boun P.S."/>
        </authorList>
    </citation>
    <scope>NUCLEOTIDE SEQUENCE [LARGE SCALE GENOMIC DNA]</scope>
    <source>
        <strain evidence="1">F_SG_1</strain>
        <tissue evidence="1">Salivary glands</tissue>
    </source>
</reference>
<sequence length="104" mass="11501">MAFFEAAMELLDSDSDDDFDFDDSDSVEEFDNVCILVACALVRQDANRVPGCAFYPSAVHDREKISAEKTCLITLAYIGSQMSMYAIGDKFDVTESSVHDYGCT</sequence>
<organism evidence="1 2">
    <name type="scientific">Amblyomma americanum</name>
    <name type="common">Lone star tick</name>
    <dbReference type="NCBI Taxonomy" id="6943"/>
    <lineage>
        <taxon>Eukaryota</taxon>
        <taxon>Metazoa</taxon>
        <taxon>Ecdysozoa</taxon>
        <taxon>Arthropoda</taxon>
        <taxon>Chelicerata</taxon>
        <taxon>Arachnida</taxon>
        <taxon>Acari</taxon>
        <taxon>Parasitiformes</taxon>
        <taxon>Ixodida</taxon>
        <taxon>Ixodoidea</taxon>
        <taxon>Ixodidae</taxon>
        <taxon>Amblyomminae</taxon>
        <taxon>Amblyomma</taxon>
    </lineage>
</organism>
<comment type="caution">
    <text evidence="1">The sequence shown here is derived from an EMBL/GenBank/DDBJ whole genome shotgun (WGS) entry which is preliminary data.</text>
</comment>
<evidence type="ECO:0000313" key="1">
    <source>
        <dbReference type="EMBL" id="KAK8762065.1"/>
    </source>
</evidence>
<protein>
    <submittedName>
        <fullName evidence="1">Uncharacterized protein</fullName>
    </submittedName>
</protein>
<dbReference type="EMBL" id="JARKHS020030520">
    <property type="protein sequence ID" value="KAK8762065.1"/>
    <property type="molecule type" value="Genomic_DNA"/>
</dbReference>